<name>A0AB34JFV4_PRYPA</name>
<dbReference type="Gene3D" id="3.40.50.300">
    <property type="entry name" value="P-loop containing nucleotide triphosphate hydrolases"/>
    <property type="match status" value="1"/>
</dbReference>
<dbReference type="CDD" id="cd00051">
    <property type="entry name" value="EFh"/>
    <property type="match status" value="1"/>
</dbReference>
<dbReference type="GO" id="GO:0006139">
    <property type="term" value="P:nucleobase-containing compound metabolic process"/>
    <property type="evidence" value="ECO:0007669"/>
    <property type="project" value="InterPro"/>
</dbReference>
<dbReference type="GO" id="GO:0019205">
    <property type="term" value="F:nucleobase-containing compound kinase activity"/>
    <property type="evidence" value="ECO:0007669"/>
    <property type="project" value="InterPro"/>
</dbReference>
<evidence type="ECO:0000313" key="8">
    <source>
        <dbReference type="EMBL" id="KAL1519818.1"/>
    </source>
</evidence>
<evidence type="ECO:0000256" key="3">
    <source>
        <dbReference type="ARBA" id="ARBA00022777"/>
    </source>
</evidence>
<dbReference type="InterPro" id="IPR033690">
    <property type="entry name" value="Adenylat_kinase_CS"/>
</dbReference>
<dbReference type="SUPFAM" id="SSF47473">
    <property type="entry name" value="EF-hand"/>
    <property type="match status" value="1"/>
</dbReference>
<accession>A0AB34JFV4</accession>
<dbReference type="InterPro" id="IPR002048">
    <property type="entry name" value="EF_hand_dom"/>
</dbReference>
<organism evidence="8 9">
    <name type="scientific">Prymnesium parvum</name>
    <name type="common">Toxic golden alga</name>
    <dbReference type="NCBI Taxonomy" id="97485"/>
    <lineage>
        <taxon>Eukaryota</taxon>
        <taxon>Haptista</taxon>
        <taxon>Haptophyta</taxon>
        <taxon>Prymnesiophyceae</taxon>
        <taxon>Prymnesiales</taxon>
        <taxon>Prymnesiaceae</taxon>
        <taxon>Prymnesium</taxon>
    </lineage>
</organism>
<dbReference type="EMBL" id="JBGBPQ010000009">
    <property type="protein sequence ID" value="KAL1519818.1"/>
    <property type="molecule type" value="Genomic_DNA"/>
</dbReference>
<dbReference type="PROSITE" id="PS00018">
    <property type="entry name" value="EF_HAND_1"/>
    <property type="match status" value="1"/>
</dbReference>
<dbReference type="PANTHER" id="PTHR23359">
    <property type="entry name" value="NUCLEOTIDE KINASE"/>
    <property type="match status" value="1"/>
</dbReference>
<evidence type="ECO:0000259" key="7">
    <source>
        <dbReference type="PROSITE" id="PS50222"/>
    </source>
</evidence>
<dbReference type="InterPro" id="IPR000850">
    <property type="entry name" value="Adenylat/UMP-CMP_kin"/>
</dbReference>
<dbReference type="CDD" id="cd01428">
    <property type="entry name" value="ADK"/>
    <property type="match status" value="1"/>
</dbReference>
<keyword evidence="3 5" id="KW-0418">Kinase</keyword>
<evidence type="ECO:0000256" key="4">
    <source>
        <dbReference type="ARBA" id="ARBA00022837"/>
    </source>
</evidence>
<dbReference type="SUPFAM" id="SSF52540">
    <property type="entry name" value="P-loop containing nucleoside triphosphate hydrolases"/>
    <property type="match status" value="1"/>
</dbReference>
<evidence type="ECO:0000256" key="1">
    <source>
        <dbReference type="ARBA" id="ARBA00022679"/>
    </source>
</evidence>
<feature type="domain" description="EF-hand" evidence="7">
    <location>
        <begin position="131"/>
        <end position="166"/>
    </location>
</feature>
<dbReference type="Pfam" id="PF00406">
    <property type="entry name" value="ADK"/>
    <property type="match status" value="1"/>
</dbReference>
<dbReference type="InterPro" id="IPR027417">
    <property type="entry name" value="P-loop_NTPase"/>
</dbReference>
<evidence type="ECO:0000256" key="5">
    <source>
        <dbReference type="RuleBase" id="RU003330"/>
    </source>
</evidence>
<dbReference type="Proteomes" id="UP001515480">
    <property type="component" value="Unassembled WGS sequence"/>
</dbReference>
<dbReference type="InterPro" id="IPR018247">
    <property type="entry name" value="EF_Hand_1_Ca_BS"/>
</dbReference>
<dbReference type="GO" id="GO:0005509">
    <property type="term" value="F:calcium ion binding"/>
    <property type="evidence" value="ECO:0007669"/>
    <property type="project" value="InterPro"/>
</dbReference>
<dbReference type="PROSITE" id="PS50222">
    <property type="entry name" value="EF_HAND_2"/>
    <property type="match status" value="1"/>
</dbReference>
<dbReference type="GO" id="GO:0005524">
    <property type="term" value="F:ATP binding"/>
    <property type="evidence" value="ECO:0007669"/>
    <property type="project" value="InterPro"/>
</dbReference>
<dbReference type="PRINTS" id="PR00094">
    <property type="entry name" value="ADENYLTKNASE"/>
</dbReference>
<sequence>MGGGHLAASRGFAALRASRRFPFASMAPKLGRTPRPHSLSPAYPPWRSLRPCSRPPFSRMVCSESPARHGGCRGEAAAHADDDELPGEPARREEQRLRRFREIYDELARGELISLNDLKFALQNAVGDAKVTDEQLDRMMRIADLDNSGSVDFEEFIILFEDIADEDINLRTLAQNWLGFSSSGQDPALIFHLAWRRIVSAAGGEQQLSLPREILFLGGAPGAGKGTMTPFIMHERGLDAKPIVISSLLNSPAAKKIINDGGLVGDLEVFSMLLEELVAPEQRPGALVDGFPRTVVQVKLLQILHDKMSELSRTYDGTEFAFRFPRPRFRMCILYVDEHESIQRQLSRGKHAVEHNRIVEQKGEGKLIEVRETDLSVKAAKARYSLFAESTMAANEALKQLFPYDLINASGSIESVKNGVMQQLAYQSSLELQEDTYNTIKHIPTAADITRHARQHLVSRLDTYQKDFRDTFHAVVKVIEEEFLPAVRRHALIGEARVITRNPEVFSEPLAMDMAVDIMFDRGFALRVEDNTILNQRSFHFKITFRAPELHNVAGGSQIGSGMFSN</sequence>
<keyword evidence="2" id="KW-0547">Nucleotide-binding</keyword>
<protein>
    <recommendedName>
        <fullName evidence="7">EF-hand domain-containing protein</fullName>
    </recommendedName>
</protein>
<reference evidence="8 9" key="1">
    <citation type="journal article" date="2024" name="Science">
        <title>Giant polyketide synthase enzymes in the biosynthesis of giant marine polyether toxins.</title>
        <authorList>
            <person name="Fallon T.R."/>
            <person name="Shende V.V."/>
            <person name="Wierzbicki I.H."/>
            <person name="Pendleton A.L."/>
            <person name="Watervoot N.F."/>
            <person name="Auber R.P."/>
            <person name="Gonzalez D.J."/>
            <person name="Wisecaver J.H."/>
            <person name="Moore B.S."/>
        </authorList>
    </citation>
    <scope>NUCLEOTIDE SEQUENCE [LARGE SCALE GENOMIC DNA]</scope>
    <source>
        <strain evidence="8 9">12B1</strain>
    </source>
</reference>
<comment type="caution">
    <text evidence="8">The sequence shown here is derived from an EMBL/GenBank/DDBJ whole genome shotgun (WGS) entry which is preliminary data.</text>
</comment>
<evidence type="ECO:0000256" key="6">
    <source>
        <dbReference type="SAM" id="MobiDB-lite"/>
    </source>
</evidence>
<dbReference type="AlphaFoldDB" id="A0AB34JFV4"/>
<feature type="region of interest" description="Disordered" evidence="6">
    <location>
        <begin position="64"/>
        <end position="92"/>
    </location>
</feature>
<dbReference type="Pfam" id="PF13833">
    <property type="entry name" value="EF-hand_8"/>
    <property type="match status" value="1"/>
</dbReference>
<keyword evidence="4" id="KW-0106">Calcium</keyword>
<dbReference type="SMART" id="SM00054">
    <property type="entry name" value="EFh"/>
    <property type="match status" value="1"/>
</dbReference>
<keyword evidence="1 5" id="KW-0808">Transferase</keyword>
<proteinExistence type="inferred from homology"/>
<comment type="similarity">
    <text evidence="5">Belongs to the adenylate kinase family.</text>
</comment>
<dbReference type="PROSITE" id="PS00113">
    <property type="entry name" value="ADENYLATE_KINASE"/>
    <property type="match status" value="1"/>
</dbReference>
<evidence type="ECO:0000256" key="2">
    <source>
        <dbReference type="ARBA" id="ARBA00022741"/>
    </source>
</evidence>
<gene>
    <name evidence="8" type="ORF">AB1Y20_023324</name>
</gene>
<dbReference type="Gene3D" id="1.10.238.10">
    <property type="entry name" value="EF-hand"/>
    <property type="match status" value="1"/>
</dbReference>
<dbReference type="InterPro" id="IPR011992">
    <property type="entry name" value="EF-hand-dom_pair"/>
</dbReference>
<keyword evidence="9" id="KW-1185">Reference proteome</keyword>
<evidence type="ECO:0000313" key="9">
    <source>
        <dbReference type="Proteomes" id="UP001515480"/>
    </source>
</evidence>